<feature type="transmembrane region" description="Helical" evidence="5">
    <location>
        <begin position="36"/>
        <end position="58"/>
    </location>
</feature>
<accession>A0ABW3WFZ6</accession>
<feature type="transmembrane region" description="Helical" evidence="5">
    <location>
        <begin position="642"/>
        <end position="666"/>
    </location>
</feature>
<gene>
    <name evidence="7" type="ORF">ACFQ4M_11260</name>
</gene>
<proteinExistence type="inferred from homology"/>
<keyword evidence="2 5" id="KW-0812">Transmembrane</keyword>
<dbReference type="SUPFAM" id="SSF161098">
    <property type="entry name" value="MetI-like"/>
    <property type="match status" value="2"/>
</dbReference>
<evidence type="ECO:0000256" key="5">
    <source>
        <dbReference type="RuleBase" id="RU363032"/>
    </source>
</evidence>
<dbReference type="Proteomes" id="UP001597158">
    <property type="component" value="Unassembled WGS sequence"/>
</dbReference>
<evidence type="ECO:0000256" key="1">
    <source>
        <dbReference type="ARBA" id="ARBA00004651"/>
    </source>
</evidence>
<dbReference type="PROSITE" id="PS50928">
    <property type="entry name" value="ABC_TM1"/>
    <property type="match status" value="1"/>
</dbReference>
<dbReference type="PANTHER" id="PTHR42727:SF1">
    <property type="entry name" value="PHOSPHATE TRANSPORT SYSTEM PERMEASE"/>
    <property type="match status" value="1"/>
</dbReference>
<keyword evidence="5" id="KW-0813">Transport</keyword>
<dbReference type="EMBL" id="JBHTMC010000024">
    <property type="protein sequence ID" value="MFD1264163.1"/>
    <property type="molecule type" value="Genomic_DNA"/>
</dbReference>
<organism evidence="7 8">
    <name type="scientific">Thauera mechernichensis</name>
    <dbReference type="NCBI Taxonomy" id="82788"/>
    <lineage>
        <taxon>Bacteria</taxon>
        <taxon>Pseudomonadati</taxon>
        <taxon>Pseudomonadota</taxon>
        <taxon>Betaproteobacteria</taxon>
        <taxon>Rhodocyclales</taxon>
        <taxon>Zoogloeaceae</taxon>
        <taxon>Thauera</taxon>
    </lineage>
</organism>
<dbReference type="PANTHER" id="PTHR42727">
    <property type="entry name" value="PHOSPHATE TRANSPORT SYSTEM PERMEASE PROTEIN"/>
    <property type="match status" value="1"/>
</dbReference>
<reference evidence="8" key="1">
    <citation type="journal article" date="2019" name="Int. J. Syst. Evol. Microbiol.">
        <title>The Global Catalogue of Microorganisms (GCM) 10K type strain sequencing project: providing services to taxonomists for standard genome sequencing and annotation.</title>
        <authorList>
            <consortium name="The Broad Institute Genomics Platform"/>
            <consortium name="The Broad Institute Genome Sequencing Center for Infectious Disease"/>
            <person name="Wu L."/>
            <person name="Ma J."/>
        </authorList>
    </citation>
    <scope>NUCLEOTIDE SEQUENCE [LARGE SCALE GENOMIC DNA]</scope>
    <source>
        <strain evidence="8">CCUG 48884</strain>
    </source>
</reference>
<evidence type="ECO:0000256" key="3">
    <source>
        <dbReference type="ARBA" id="ARBA00022989"/>
    </source>
</evidence>
<comment type="caution">
    <text evidence="7">The sequence shown here is derived from an EMBL/GenBank/DDBJ whole genome shotgun (WGS) entry which is preliminary data.</text>
</comment>
<dbReference type="CDD" id="cd06261">
    <property type="entry name" value="TM_PBP2"/>
    <property type="match status" value="1"/>
</dbReference>
<dbReference type="InterPro" id="IPR000515">
    <property type="entry name" value="MetI-like"/>
</dbReference>
<feature type="transmembrane region" description="Helical" evidence="5">
    <location>
        <begin position="541"/>
        <end position="559"/>
    </location>
</feature>
<comment type="subcellular location">
    <subcellularLocation>
        <location evidence="1 5">Cell membrane</location>
        <topology evidence="1 5">Multi-pass membrane protein</topology>
    </subcellularLocation>
</comment>
<name>A0ABW3WFZ6_9RHOO</name>
<keyword evidence="3 5" id="KW-1133">Transmembrane helix</keyword>
<evidence type="ECO:0000256" key="2">
    <source>
        <dbReference type="ARBA" id="ARBA00022692"/>
    </source>
</evidence>
<dbReference type="Pfam" id="PF00528">
    <property type="entry name" value="BPD_transp_1"/>
    <property type="match status" value="1"/>
</dbReference>
<dbReference type="InterPro" id="IPR035906">
    <property type="entry name" value="MetI-like_sf"/>
</dbReference>
<sequence>MSETTAKQSGKREGYKRLLPIGRTTRKSVLLADRTADVTITVGGLLVILAVFGILAFLAKEAIPLFMGGELKKQDTYVLQPMQDVIWSNADEYQTMGLRIGSNGRVDSFHINSGRPLSSLELDFGGDTATAVGATNSRSDMMFGFADGSVRFAHIALEVQVLRAEDMPAGLTQLDENDYTDGSAVYRRIPGNQIRRIFIDAKVMPPEQIAAEGVAIKAIGFALGGTVERPTRSYVSFDAEGVGRLTRAETRVNLMTRQETVTTRSSTLPALPEGTKVAKVLLTAQADQVYVGLADGTVHRFDTRDFNKPVLAETARLTPDGAQLGVLGFLIGDQTIVVGGNDGSLRMYFRLQPENAGTVDGYKMVLARELERQPAGIVAYDVSQRRKSLVTLDAAGNLWFRHATSEQVLLQLKQDKPLAEVGVQVMLMPRDDGAVAITPAGLVDHWTFYVPHPETTWRAIFGKSWYEGYQEPSYTWQSSSGTDLFEPKFSLVPLIFGTLKATVYSLMFAVPIALLAAIYTSEFVHRKVRATVKPMMEMMESLPTVVLGFIAALILAPIVESWIAAVVLGFVALPMGLMIAAYVWQMLPPAMALKLNGIPKFSFMFVVIALSVWVAAALGPWFEQTFFYGDFKAWTNHDVGTGTPFMGLLLWPLSFVLLTMLFNRTVGTSYRLHVRGLSRQQAGVLDGARWLVMIVLSIALSFGLAMALTAVGFDPRGGVVDTYVQRNALVVGMVMGFAIIPNIYTLAEDALNSVPAQLRAASLAAGATPWQTAMWVVLPTAMSGVFAACMIGMGRAVGETMIVVMAAGNTALLDWNIFNGLRTLSANIAVELPEAVIGGTLYRMLFLAALTLFIMTFVINTVAEIIRQRFRKRAFQL</sequence>
<dbReference type="Gene3D" id="1.10.3720.10">
    <property type="entry name" value="MetI-like"/>
    <property type="match status" value="2"/>
</dbReference>
<protein>
    <submittedName>
        <fullName evidence="7">ABC transporter permease subunit</fullName>
    </submittedName>
</protein>
<dbReference type="SUPFAM" id="SSF50978">
    <property type="entry name" value="WD40 repeat-like"/>
    <property type="match status" value="1"/>
</dbReference>
<feature type="transmembrane region" description="Helical" evidence="5">
    <location>
        <begin position="603"/>
        <end position="622"/>
    </location>
</feature>
<feature type="transmembrane region" description="Helical" evidence="5">
    <location>
        <begin position="501"/>
        <end position="520"/>
    </location>
</feature>
<feature type="transmembrane region" description="Helical" evidence="5">
    <location>
        <begin position="687"/>
        <end position="708"/>
    </location>
</feature>
<keyword evidence="4 5" id="KW-0472">Membrane</keyword>
<comment type="similarity">
    <text evidence="5">Belongs to the binding-protein-dependent transport system permease family.</text>
</comment>
<evidence type="ECO:0000313" key="7">
    <source>
        <dbReference type="EMBL" id="MFD1264163.1"/>
    </source>
</evidence>
<feature type="transmembrane region" description="Helical" evidence="5">
    <location>
        <begin position="565"/>
        <end position="583"/>
    </location>
</feature>
<evidence type="ECO:0000313" key="8">
    <source>
        <dbReference type="Proteomes" id="UP001597158"/>
    </source>
</evidence>
<evidence type="ECO:0000256" key="4">
    <source>
        <dbReference type="ARBA" id="ARBA00023136"/>
    </source>
</evidence>
<evidence type="ECO:0000259" key="6">
    <source>
        <dbReference type="PROSITE" id="PS50928"/>
    </source>
</evidence>
<dbReference type="InterPro" id="IPR036322">
    <property type="entry name" value="WD40_repeat_dom_sf"/>
</dbReference>
<feature type="domain" description="ABC transmembrane type-1" evidence="6">
    <location>
        <begin position="495"/>
        <end position="863"/>
    </location>
</feature>
<dbReference type="RefSeq" id="WP_277831109.1">
    <property type="nucleotide sequence ID" value="NZ_JARQZE010000002.1"/>
</dbReference>
<feature type="transmembrane region" description="Helical" evidence="5">
    <location>
        <begin position="728"/>
        <end position="751"/>
    </location>
</feature>
<feature type="transmembrane region" description="Helical" evidence="5">
    <location>
        <begin position="772"/>
        <end position="793"/>
    </location>
</feature>
<feature type="transmembrane region" description="Helical" evidence="5">
    <location>
        <begin position="841"/>
        <end position="863"/>
    </location>
</feature>
<keyword evidence="8" id="KW-1185">Reference proteome</keyword>